<dbReference type="Proteomes" id="UP000799755">
    <property type="component" value="Unassembled WGS sequence"/>
</dbReference>
<comment type="caution">
    <text evidence="1">The sequence shown here is derived from an EMBL/GenBank/DDBJ whole genome shotgun (WGS) entry which is preliminary data.</text>
</comment>
<accession>A0ACB6QRR5</accession>
<keyword evidence="2" id="KW-1185">Reference proteome</keyword>
<evidence type="ECO:0000313" key="2">
    <source>
        <dbReference type="Proteomes" id="UP000799755"/>
    </source>
</evidence>
<organism evidence="1 2">
    <name type="scientific">Lindgomyces ingoldianus</name>
    <dbReference type="NCBI Taxonomy" id="673940"/>
    <lineage>
        <taxon>Eukaryota</taxon>
        <taxon>Fungi</taxon>
        <taxon>Dikarya</taxon>
        <taxon>Ascomycota</taxon>
        <taxon>Pezizomycotina</taxon>
        <taxon>Dothideomycetes</taxon>
        <taxon>Pleosporomycetidae</taxon>
        <taxon>Pleosporales</taxon>
        <taxon>Lindgomycetaceae</taxon>
        <taxon>Lindgomyces</taxon>
    </lineage>
</organism>
<evidence type="ECO:0000313" key="1">
    <source>
        <dbReference type="EMBL" id="KAF2469547.1"/>
    </source>
</evidence>
<proteinExistence type="predicted"/>
<sequence length="3912" mass="432904">MVTRKPVALVGSSCRLPGGASSPSRFWNLLHHPIDLRKEVPQARFNPDAFYDPKPEHHGTSNVRAAYFCDDDPSRFDAEFFGIHPREAEAMDPQQRLLLELVFEAIESAGYPMQSLRGSNTGVFAGLMGTDYYDIQMRDPLYVSQYHATGTARSILSNRISYFYDWKGPSITLDTACSSSLVAVHLAVQSLRNGECDVAIVAGVNLILGPEMFISTSNLHMLSSSAHCKMWDQQADGYARAEGAVVVVLTRLEDALLRGDNIESVIRETGVSSDGRTPGITMPSATSQIKLIRETFKKTGLEPLWPADQCQFFEAHGTGTQAGDVAEAEAINSVFSKRQGGKSEEMNSRIYVGSAKTVVGHLEGAAGIVGLLKASLAIHHLTIPPNMHLNQLNTAIYGFSDNLIVPTTAQNWPRIATGSRRRACVNSFGFGGTNAHIILESIDDQISKTCPADDCINSRGPFVFSAISPRALREFLESYRDLLIAEPLINLSKLAWTLSQNRSSFSNRVALTAKSTEELITKIDDSIRSLQQRMATIETTTRSGTGHGILGIFTGQGAQWPLMGRALLLHCATFASAIQKLDNFLHTLSSCPEWNIADELRKAPVESRVHEPAFSQPLCTAVQIGLIDVLYDSGLQFDMVIGHSSGEIAAAYAARCVSAEDAIQIAYYRGQAVAKPCAHDEQSTLMMAVSCSVREALNVCEDSRFVGKIFVAAHNSPSSTTVSGEAEALADAKEYLESQGISARMLRVGRAYHSPFMSAYSSQYLTDLQACCIRYQPASGPAWISSVHGYPMDIASDSLNDMHWLDNLVNPVLFMEALEQAMEDHGPFPAALEIGPHPALESPIIHTVLKSSGSAIPHHGTLARGSDDFDALMEALAFLWSIENPPSIDLSKFWRACKGVGFKPPLRLKDLPNYPWDHSVSYWRESRISREFRLSGQPFHPLLGVQTSVFDGQIQWRNILRIEHIPWVKGHVVQGEILFPAAAYCSMALDASLVISEGRTINMVVLEDVHFEAPLSLGDDQQGVEICFTLRKLNGEHDDTFASADKTLEAEFSCIAGKAGSSHSLRRMVRGKVRIRFGLPSPDLLPYSCPSYSGLRCVPTQDVYHHLSTIGLEFAAMFQGLTSAHRRLHHAQVTAEKPMSRFHLHPVLLDWYFQSMLVAYAAPGDSLWAPFLPQHIERIRLNPLAWMNSDLVPQSVHIISDITAVLPSQENQSPVIVGDIGVASLNASRTELQIEGLKCVALFASPPQDDCMLFSQMAWKPCISNGIVLDYDARKHFDVDTALVEACERISLYFFKQLRILVADYEVPTQHRPLFDFIDYLLPTVKEGKHPTAKAEWFQDDIKTIENLSARYSESVDVQLISAVGHRIADVVCGSTNMLEHMLADSMLGRLYTDGIGLRAMNVGLSSGIAQIAHRYPRMNILEIGGGTGSATASVLASLGNTFTSYTFTDISSGFFQSAQERFRKWTGKISYRTLDIEQDPDVQGLNSETYDLIIASNVLHATRYLNATMRNVRKLLRPGGYLAMVEFSGDVLRIGFMVCGLPGWWLGQDDGRRFSPKLTCNQWNDLLKSTGFSGTDTILHDSSNLSLHAFSVIISQATNTDFERIRTPLRCSHPSLADAPILIVRGQQAFSTSLMPEMQAMLESSSNHVIIVDSFDDVSADYLALNPHIILFENSDCPILGSMTFQSLRVLQNLVRRARTILWLTTDRETNNPYSNMIVGLVRCISNEMPDLAMQVLDTDCKSDTTISLIMEAFLRLVTAHHTKSNTLWTAEPELAVRDGRLMIPRILPISEMNDHSWDPTVTVFIRKSSLFAIRICKTVSLFVVVGTVNSSTHRVLAFSHSKESVVSIPPSWTIEVYDPHASDDTILVNAIYYLIGHSLAGKVLGRKLLFHNGNKQLAEYLRSNWSNNWSNQTAGPEIFTSIFDVTGDDYHSDVILHPHSTKQQIKASLPSGLDSFIDLSANEGERDNTTQIVASLPSSAQIICTHDLVSTNSIYPGEQATFNAKPFLKNIISRFSDTNFEVYKAPLGSPKSILGLVDCIGPMKEPVIVRPPDPRSLFTADKTYLLIGMTGDMGRSICRWMVDSGARNVVMASRNPSPQKTWCEDLTRAGATIVIRTLDVCDRHALNCMLEELHGHLPPVGGVAHAAMVLSDTTFANMTFQDWEKSFQPKVIGCNNLNNALKDDDIEFFILLSSLASVVGNIGQSNYAAANMFMTPIAHQRRSRGLAASVIDLGMIIGVGYMNKAGPEQIETMEKRYDYMKISEADLHNIFTQAIIAGRPNSGYPIELITGLRPASGSRKPFWYENPVFSHHRAIKVRKRDKDPQSSEKVTLVQHQVLNAANEQDALDIVLPIFSAQLAQILQLPLNHINLDRPLVELGVDSLIAVEISSRFFRDFGHRLSVLKILGGLSAYESELGKINGEANANLSLQYVKMLSCQQEPRNYIIWRRLFHLITKISMAVRNDIFLISPPATSQKLAAAGQEEIERSVQNNGDLAFRKQGRLSSRQSRVWYLMACFDDPTIYNCTWMYDIVGRIDPIRLQMAIQFAFQRHESLRSAIFVEDKSGEVLQSVLPTSRHLWSHQILTSDFNSTPEFERKRQHIYDLRNGITIAVTLLSSSSALHHLIVGYHHIILDGTGWQIVLRDIAQMYSSVDTLPPPTAQYLDFAHDDQLYSEKDINFWKNQLDPAPAPLPLFPFARRRHRRPLNCPSIHNYKRAMSEEICKTVRKLCQSLGVTMMHFHLAVLQTMLSKFTDTTDFCIGMGDSSRHNERFAGVVGFMTNLLPLRLKLQDDISFADIVRRAKLVALSAMEHSAVSFDILLSKLNIERDDSHTPLVQVCINYISGFTRDITLGDAVLKYNTSADALQPQDLVLTIQEDEDHHITLHFAVQDDLYTVEHAELMADIYITILATASKDPYQHVIDIDYLQDSQRERGRELGTGLVVPQLSGSIYGFIDNVVSRYSNCLAAKDWRGNSITYTQLLKKANTITRALLAYDVDRGTAVSVLGDPTLDLLCAVAAIWQFGAIYVPINIGNPFERNSTIKQNCKSTIALAVGNAALFAARRLQFEVILDVPVISIQTVGSEIIHSHSGPESIAAILHTSGSTGAPKGVVLTHGNLLTQATAIKHEVPLTQPVVLQQSGIEFDAWLFEMLVAFTSGGILIMTCARHDPEAIVHLILTEKINVTFGVPSEYLLWFQYGSDTLQRTEWRLAFCGGESMTESVLKGFAALGLKELELVNGYGPTEASFCCSMGAVSYHSTEVLFPVSIGSALPNYEVFVVDKDGRPLPFGWIGEICIAGPGVSLGYTSDYSNITNSDSLNHEQVGRHRTYRTRDQGRMHEDGSVTFLGRISGDYSIKLRGNRVDLMDVSNTILRTSKGVVSECATVLRQAESPYLAAFFVLQKGCPATAQHSLAKMMETLPLPTYMRPARVVELKALPLSGNGKVDLQALQVIPLPEAAESAESPTPLTSIEETIVEIWEEVLTKTLHPTRLSVTMDFFSAGGNSILLLKVLEKLRQRMKLNLGLRDLLRNPTITGMAAATLNCVTNTYDCKVHLTDTSIDWEAETSLTGIEPPIQEPTRALKAKDGVVVLLTGATGFLGLSILGCLLQAPKITSIHCVAVRSVEKLPGHVIHSHKVTVHKGDLSEIRIGLSSDIFTNLCCTVDVIIHYGAAVSFVQPYASLRTPNISSTKELICLASRRRIPFHYVSSAGVAQFMSLTSFPEISVAGHEPPDSTDGYLASKWVCEVLLENTHAQLGIPVVTHRPTSIINHDYWVIQARDKVPDIPKNDVLQNLVQYSLKIGAVPTLKTLTGCFDIVPVDTAARTIVRDVFCEWSEGVTYLHICGSMKVSVHELADFLTKKCGRRIEKIALENWTQRARKLSMSEELVEWFIDLDGETRVLPNIVRKLGGIP</sequence>
<dbReference type="EMBL" id="MU003511">
    <property type="protein sequence ID" value="KAF2469547.1"/>
    <property type="molecule type" value="Genomic_DNA"/>
</dbReference>
<protein>
    <submittedName>
        <fullName evidence="1">Uncharacterized protein</fullName>
    </submittedName>
</protein>
<name>A0ACB6QRR5_9PLEO</name>
<reference evidence="1" key="1">
    <citation type="journal article" date="2020" name="Stud. Mycol.">
        <title>101 Dothideomycetes genomes: a test case for predicting lifestyles and emergence of pathogens.</title>
        <authorList>
            <person name="Haridas S."/>
            <person name="Albert R."/>
            <person name="Binder M."/>
            <person name="Bloem J."/>
            <person name="Labutti K."/>
            <person name="Salamov A."/>
            <person name="Andreopoulos B."/>
            <person name="Baker S."/>
            <person name="Barry K."/>
            <person name="Bills G."/>
            <person name="Bluhm B."/>
            <person name="Cannon C."/>
            <person name="Castanera R."/>
            <person name="Culley D."/>
            <person name="Daum C."/>
            <person name="Ezra D."/>
            <person name="Gonzalez J."/>
            <person name="Henrissat B."/>
            <person name="Kuo A."/>
            <person name="Liang C."/>
            <person name="Lipzen A."/>
            <person name="Lutzoni F."/>
            <person name="Magnuson J."/>
            <person name="Mondo S."/>
            <person name="Nolan M."/>
            <person name="Ohm R."/>
            <person name="Pangilinan J."/>
            <person name="Park H.-J."/>
            <person name="Ramirez L."/>
            <person name="Alfaro M."/>
            <person name="Sun H."/>
            <person name="Tritt A."/>
            <person name="Yoshinaga Y."/>
            <person name="Zwiers L.-H."/>
            <person name="Turgeon B."/>
            <person name="Goodwin S."/>
            <person name="Spatafora J."/>
            <person name="Crous P."/>
            <person name="Grigoriev I."/>
        </authorList>
    </citation>
    <scope>NUCLEOTIDE SEQUENCE</scope>
    <source>
        <strain evidence="1">ATCC 200398</strain>
    </source>
</reference>
<gene>
    <name evidence="1" type="ORF">BDR25DRAFT_356261</name>
</gene>